<evidence type="ECO:0000256" key="1">
    <source>
        <dbReference type="SAM" id="Phobius"/>
    </source>
</evidence>
<reference evidence="2 3" key="1">
    <citation type="submission" date="2018-11" db="EMBL/GenBank/DDBJ databases">
        <authorList>
            <person name="Teng T."/>
        </authorList>
    </citation>
    <scope>NUCLEOTIDE SEQUENCE [LARGE SCALE GENOMIC DNA]</scope>
</reference>
<feature type="transmembrane region" description="Helical" evidence="1">
    <location>
        <begin position="40"/>
        <end position="59"/>
    </location>
</feature>
<feature type="transmembrane region" description="Helical" evidence="1">
    <location>
        <begin position="7"/>
        <end position="34"/>
    </location>
</feature>
<evidence type="ECO:0000313" key="3">
    <source>
        <dbReference type="Proteomes" id="UP000289169"/>
    </source>
</evidence>
<protein>
    <submittedName>
        <fullName evidence="2">Uncharacterized protein</fullName>
    </submittedName>
</protein>
<dbReference type="Proteomes" id="UP000289169">
    <property type="component" value="Segment"/>
</dbReference>
<sequence length="69" mass="7644">MNKFKAIIPILVLMTEFWCFGIPAAGGFGALAYLVSNDPFFASAVFAWALVIYFALEYSDAKTKLESKK</sequence>
<keyword evidence="1" id="KW-1133">Transmembrane helix</keyword>
<accession>A0A410T5N3</accession>
<name>A0A410T5N3_9CAUD</name>
<dbReference type="EMBL" id="MK240351">
    <property type="protein sequence ID" value="QAU04055.1"/>
    <property type="molecule type" value="Genomic_DNA"/>
</dbReference>
<proteinExistence type="predicted"/>
<keyword evidence="1" id="KW-0812">Transmembrane</keyword>
<keyword evidence="1" id="KW-0472">Membrane</keyword>
<gene>
    <name evidence="2" type="ORF">Henu6_gp41</name>
</gene>
<organism evidence="2 3">
    <name type="scientific">Acinetobacter phage Henu6</name>
    <dbReference type="NCBI Taxonomy" id="2500136"/>
    <lineage>
        <taxon>Viruses</taxon>
        <taxon>Duplodnaviria</taxon>
        <taxon>Heunggongvirae</taxon>
        <taxon>Uroviricota</taxon>
        <taxon>Caudoviricetes</taxon>
        <taxon>Pantevenvirales</taxon>
        <taxon>Straboviridae</taxon>
        <taxon>Twarogvirinae</taxon>
        <taxon>Zedzedvirus</taxon>
        <taxon>Zedzedvirus zz1</taxon>
    </lineage>
</organism>
<evidence type="ECO:0000313" key="2">
    <source>
        <dbReference type="EMBL" id="QAU04055.1"/>
    </source>
</evidence>